<reference evidence="4" key="1">
    <citation type="submission" date="2017-10" db="EMBL/GenBank/DDBJ databases">
        <title>Phenotypic and genomic properties of facultatively anaerobic sulfur-reducing natronoarchaea from hypersaline soda lakes.</title>
        <authorList>
            <person name="Sorokin D.Y."/>
            <person name="Kublanov I.V."/>
            <person name="Roman P."/>
            <person name="Sinninghe Damste J.S."/>
            <person name="Golyshin P.N."/>
            <person name="Rojo D."/>
            <person name="Ciordia S."/>
            <person name="Mena Md.C."/>
            <person name="Ferrer M."/>
            <person name="Messina E."/>
            <person name="Smedile F."/>
            <person name="La Spada G."/>
            <person name="La Cono V."/>
            <person name="Yakimov M.M."/>
        </authorList>
    </citation>
    <scope>NUCLEOTIDE SEQUENCE [LARGE SCALE GENOMIC DNA]</scope>
    <source>
        <strain evidence="4">AArc1</strain>
    </source>
</reference>
<evidence type="ECO:0000313" key="2">
    <source>
        <dbReference type="EMBL" id="AXR80350.1"/>
    </source>
</evidence>
<dbReference type="KEGG" id="nan:AArc1_0335"/>
<accession>A0A346PAY4</accession>
<reference evidence="3" key="2">
    <citation type="submission" date="2018-02" db="EMBL/GenBank/DDBJ databases">
        <title>Phenotypic and genomic properties of facultatively anaerobic sulfur-reducing natronoarchaea from hypersaline soda lakes.</title>
        <authorList>
            <person name="Sorokin D.Y."/>
            <person name="Kublanov I.V."/>
            <person name="Roman P."/>
            <person name="Sinninghe Damste J.S."/>
            <person name="Golyshin P.N."/>
            <person name="Rojo D."/>
            <person name="Ciordia S."/>
            <person name="Mena M.D.C."/>
            <person name="Ferrer M."/>
            <person name="Messina E."/>
            <person name="Smedile F."/>
            <person name="La Spada G."/>
            <person name="La Cono V."/>
            <person name="Yakimov M.M."/>
        </authorList>
    </citation>
    <scope>NUCLEOTIDE SEQUENCE [LARGE SCALE GENOMIC DNA]</scope>
    <source>
        <strain evidence="3">AArc-Mg</strain>
    </source>
</reference>
<dbReference type="EMBL" id="CP027033">
    <property type="protein sequence ID" value="AXR80350.1"/>
    <property type="molecule type" value="Genomic_DNA"/>
</dbReference>
<protein>
    <submittedName>
        <fullName evidence="2">Transposase, IS5 family</fullName>
    </submittedName>
</protein>
<evidence type="ECO:0000313" key="3">
    <source>
        <dbReference type="Proteomes" id="UP000258613"/>
    </source>
</evidence>
<dbReference type="AlphaFoldDB" id="A0A346PLF5"/>
<reference evidence="2" key="3">
    <citation type="journal article" date="2019" name="Int. J. Syst. Evol. Microbiol.">
        <title>Natronolimnobius sulfurireducens sp. nov. and Halalkaliarchaeum desulfuricum gen. nov., sp. nov., the first sulfur-respiring alkaliphilic haloarchaea from hypersaline alkaline lakes.</title>
        <authorList>
            <person name="Sorokin D.Y."/>
            <person name="Yakimov M."/>
            <person name="Messina E."/>
            <person name="Merkel A.Y."/>
            <person name="Bale N.J."/>
            <person name="Sinninghe Damste J.S."/>
        </authorList>
    </citation>
    <scope>NUCLEOTIDE SEQUENCE</scope>
    <source>
        <strain evidence="2">AArc-Mg</strain>
        <strain evidence="1">AArc1</strain>
    </source>
</reference>
<sequence length="94" mass="10396">MSSPTLQDDPKELNNTDVWLSCGFDRPPSRDPVDRFLTDLEHVIDEGFDVTHSIDSTDVRTMPAGQDASKCYDQTAEGNSSIISVGSSSRRIYT</sequence>
<name>A0A346PLF5_9EURY</name>
<keyword evidence="3" id="KW-1185">Reference proteome</keyword>
<dbReference type="EMBL" id="CP024047">
    <property type="protein sequence ID" value="AXR76679.1"/>
    <property type="molecule type" value="Genomic_DNA"/>
</dbReference>
<dbReference type="KEGG" id="nag:AArcMg_0327"/>
<gene>
    <name evidence="1" type="ORF">AArc1_0335</name>
    <name evidence="2" type="ORF">AArcMg_0327</name>
</gene>
<evidence type="ECO:0000313" key="4">
    <source>
        <dbReference type="Proteomes" id="UP000258707"/>
    </source>
</evidence>
<dbReference type="Proteomes" id="UP000258613">
    <property type="component" value="Chromosome"/>
</dbReference>
<proteinExistence type="predicted"/>
<evidence type="ECO:0000313" key="1">
    <source>
        <dbReference type="EMBL" id="AXR76679.1"/>
    </source>
</evidence>
<dbReference type="Proteomes" id="UP000258707">
    <property type="component" value="Chromosome"/>
</dbReference>
<organism evidence="2 3">
    <name type="scientific">Natrarchaeobaculum sulfurireducens</name>
    <dbReference type="NCBI Taxonomy" id="2044521"/>
    <lineage>
        <taxon>Archaea</taxon>
        <taxon>Methanobacteriati</taxon>
        <taxon>Methanobacteriota</taxon>
        <taxon>Stenosarchaea group</taxon>
        <taxon>Halobacteria</taxon>
        <taxon>Halobacteriales</taxon>
        <taxon>Natrialbaceae</taxon>
        <taxon>Natrarchaeobaculum</taxon>
    </lineage>
</organism>
<accession>A0A346PLF5</accession>